<accession>A0ABU7IQX0</accession>
<keyword evidence="1" id="KW-0472">Membrane</keyword>
<evidence type="ECO:0000256" key="1">
    <source>
        <dbReference type="SAM" id="Phobius"/>
    </source>
</evidence>
<sequence>MNLFEQNATEILLLIFLTITFLQSGLDKVLDWKGNIEWLIGHFSKTIFKNIVPFLLSIVLFMEVLVGILSIFGVYSILANQDSTLAFYGAILGCITLLTLLLGQRIAKDYEGARTIVVYLIPTVFLIFLLQN</sequence>
<dbReference type="EMBL" id="JAZDDG010000002">
    <property type="protein sequence ID" value="MEE1975206.1"/>
    <property type="molecule type" value="Genomic_DNA"/>
</dbReference>
<gene>
    <name evidence="2" type="ORF">V1I91_03945</name>
</gene>
<protein>
    <submittedName>
        <fullName evidence="2">DoxX family protein</fullName>
    </submittedName>
</protein>
<dbReference type="Proteomes" id="UP001356308">
    <property type="component" value="Unassembled WGS sequence"/>
</dbReference>
<feature type="transmembrane region" description="Helical" evidence="1">
    <location>
        <begin position="51"/>
        <end position="78"/>
    </location>
</feature>
<proteinExistence type="predicted"/>
<feature type="transmembrane region" description="Helical" evidence="1">
    <location>
        <begin position="112"/>
        <end position="130"/>
    </location>
</feature>
<name>A0ABU7IQX0_9FLAO</name>
<organism evidence="2 3">
    <name type="scientific">Maribacter cobaltidurans</name>
    <dbReference type="NCBI Taxonomy" id="1178778"/>
    <lineage>
        <taxon>Bacteria</taxon>
        <taxon>Pseudomonadati</taxon>
        <taxon>Bacteroidota</taxon>
        <taxon>Flavobacteriia</taxon>
        <taxon>Flavobacteriales</taxon>
        <taxon>Flavobacteriaceae</taxon>
        <taxon>Maribacter</taxon>
    </lineage>
</organism>
<keyword evidence="3" id="KW-1185">Reference proteome</keyword>
<evidence type="ECO:0000313" key="3">
    <source>
        <dbReference type="Proteomes" id="UP001356308"/>
    </source>
</evidence>
<feature type="transmembrane region" description="Helical" evidence="1">
    <location>
        <begin position="85"/>
        <end position="106"/>
    </location>
</feature>
<keyword evidence="1" id="KW-0812">Transmembrane</keyword>
<evidence type="ECO:0000313" key="2">
    <source>
        <dbReference type="EMBL" id="MEE1975206.1"/>
    </source>
</evidence>
<comment type="caution">
    <text evidence="2">The sequence shown here is derived from an EMBL/GenBank/DDBJ whole genome shotgun (WGS) entry which is preliminary data.</text>
</comment>
<keyword evidence="1" id="KW-1133">Transmembrane helix</keyword>
<dbReference type="RefSeq" id="WP_272650034.1">
    <property type="nucleotide sequence ID" value="NZ_JAZDDG010000002.1"/>
</dbReference>
<reference evidence="2 3" key="1">
    <citation type="submission" date="2024-01" db="EMBL/GenBank/DDBJ databases">
        <title>Maribacter spp. originated from different algae showed divergent polysaccharides utilization ability.</title>
        <authorList>
            <person name="Wang H."/>
            <person name="Wu Y."/>
        </authorList>
    </citation>
    <scope>NUCLEOTIDE SEQUENCE [LARGE SCALE GENOMIC DNA]</scope>
    <source>
        <strain evidence="2 3">PR1</strain>
    </source>
</reference>